<reference evidence="2" key="1">
    <citation type="journal article" date="2019" name="Int. J. Syst. Evol. Microbiol.">
        <title>The Global Catalogue of Microorganisms (GCM) 10K type strain sequencing project: providing services to taxonomists for standard genome sequencing and annotation.</title>
        <authorList>
            <consortium name="The Broad Institute Genomics Platform"/>
            <consortium name="The Broad Institute Genome Sequencing Center for Infectious Disease"/>
            <person name="Wu L."/>
            <person name="Ma J."/>
        </authorList>
    </citation>
    <scope>NUCLEOTIDE SEQUENCE [LARGE SCALE GENOMIC DNA]</scope>
    <source>
        <strain evidence="2">JCM 32206</strain>
    </source>
</reference>
<evidence type="ECO:0000313" key="2">
    <source>
        <dbReference type="Proteomes" id="UP001501183"/>
    </source>
</evidence>
<name>A0ABP8P9M7_9NOCA</name>
<dbReference type="EMBL" id="BAABFB010000059">
    <property type="protein sequence ID" value="GAA4484269.1"/>
    <property type="molecule type" value="Genomic_DNA"/>
</dbReference>
<evidence type="ECO:0000313" key="1">
    <source>
        <dbReference type="EMBL" id="GAA4484269.1"/>
    </source>
</evidence>
<protein>
    <submittedName>
        <fullName evidence="1">Uncharacterized protein</fullName>
    </submittedName>
</protein>
<proteinExistence type="predicted"/>
<comment type="caution">
    <text evidence="1">The sequence shown here is derived from an EMBL/GenBank/DDBJ whole genome shotgun (WGS) entry which is preliminary data.</text>
</comment>
<keyword evidence="2" id="KW-1185">Reference proteome</keyword>
<sequence length="62" mass="6866">MELADVLAAIERRLTAMPDGDAARAAVLRDRDRASLYRAAVDAGRGELIRDDLYDDLVARYS</sequence>
<gene>
    <name evidence="1" type="ORF">GCM10023094_37140</name>
</gene>
<dbReference type="Proteomes" id="UP001501183">
    <property type="component" value="Unassembled WGS sequence"/>
</dbReference>
<accession>A0ABP8P9M7</accession>
<organism evidence="1 2">
    <name type="scientific">Rhodococcus olei</name>
    <dbReference type="NCBI Taxonomy" id="2161675"/>
    <lineage>
        <taxon>Bacteria</taxon>
        <taxon>Bacillati</taxon>
        <taxon>Actinomycetota</taxon>
        <taxon>Actinomycetes</taxon>
        <taxon>Mycobacteriales</taxon>
        <taxon>Nocardiaceae</taxon>
        <taxon>Rhodococcus</taxon>
    </lineage>
</organism>